<dbReference type="AlphaFoldDB" id="A0A0N4XMV0"/>
<dbReference type="SMART" id="SM00060">
    <property type="entry name" value="FN3"/>
    <property type="match status" value="3"/>
</dbReference>
<dbReference type="PROSITE" id="PS50853">
    <property type="entry name" value="FN3"/>
    <property type="match status" value="2"/>
</dbReference>
<dbReference type="SUPFAM" id="SSF49265">
    <property type="entry name" value="Fibronectin type III"/>
    <property type="match status" value="2"/>
</dbReference>
<proteinExistence type="predicted"/>
<dbReference type="InterPro" id="IPR036116">
    <property type="entry name" value="FN3_sf"/>
</dbReference>
<evidence type="ECO:0000259" key="2">
    <source>
        <dbReference type="PROSITE" id="PS50853"/>
    </source>
</evidence>
<feature type="domain" description="Fibronectin type-III" evidence="2">
    <location>
        <begin position="244"/>
        <end position="338"/>
    </location>
</feature>
<sequence>LEIQGKFLVPFRIRAVDRQRRIGPWNSDTLQARTQGERVPVSNAIHLVYRTDSELHFSWEPISDARAQHYEVMAVELLPESRRVERARVPPYVSSHTLAGLLPGTNYIIGVIAFVDHEPKQVYHLEAQTAEEELESWRERPHVVNEGSGEFTVNWRQPRTSRPVSKFVVEFRLPNETFWRSVDEVEEAEPGTDTYSISLPAMEGSAVFTVRLLAVSADDKVVARSEEVTTGEAAANACVGPAGIPSEITVALAQPTVLRFSWNKPNCDESVAPIDGYEYLIHETAQQMPHSGASYIGSPAVAIPDLRPSTRYSFRVRSRNANGHSPWSEVIQVSTQAEGAPG</sequence>
<dbReference type="InterPro" id="IPR003961">
    <property type="entry name" value="FN3_dom"/>
</dbReference>
<accession>A0A0N4XMV0</accession>
<dbReference type="InterPro" id="IPR050991">
    <property type="entry name" value="ECM_Regulatory_Proteins"/>
</dbReference>
<evidence type="ECO:0000256" key="1">
    <source>
        <dbReference type="ARBA" id="ARBA00022737"/>
    </source>
</evidence>
<dbReference type="Pfam" id="PF00041">
    <property type="entry name" value="fn3"/>
    <property type="match status" value="2"/>
</dbReference>
<dbReference type="PANTHER" id="PTHR46708:SF11">
    <property type="entry name" value="RECEPTOR-TYPE TYROSINE-PROTEIN PHOSPHATASE ETA-LIKE"/>
    <property type="match status" value="1"/>
</dbReference>
<protein>
    <submittedName>
        <fullName evidence="3">Fibronectin type III domain protein</fullName>
    </submittedName>
</protein>
<organism evidence="3">
    <name type="scientific">Nippostrongylus brasiliensis</name>
    <name type="common">Rat hookworm</name>
    <dbReference type="NCBI Taxonomy" id="27835"/>
    <lineage>
        <taxon>Eukaryota</taxon>
        <taxon>Metazoa</taxon>
        <taxon>Ecdysozoa</taxon>
        <taxon>Nematoda</taxon>
        <taxon>Chromadorea</taxon>
        <taxon>Rhabditida</taxon>
        <taxon>Rhabditina</taxon>
        <taxon>Rhabditomorpha</taxon>
        <taxon>Strongyloidea</taxon>
        <taxon>Heligmosomidae</taxon>
        <taxon>Nippostrongylus</taxon>
    </lineage>
</organism>
<dbReference type="Gene3D" id="2.60.40.10">
    <property type="entry name" value="Immunoglobulins"/>
    <property type="match status" value="2"/>
</dbReference>
<dbReference type="CDD" id="cd00063">
    <property type="entry name" value="FN3"/>
    <property type="match status" value="2"/>
</dbReference>
<feature type="domain" description="Fibronectin type-III" evidence="2">
    <location>
        <begin position="40"/>
        <end position="132"/>
    </location>
</feature>
<evidence type="ECO:0000313" key="3">
    <source>
        <dbReference type="WBParaSite" id="NBR_0000385201-mRNA-1"/>
    </source>
</evidence>
<keyword evidence="1" id="KW-0677">Repeat</keyword>
<dbReference type="PANTHER" id="PTHR46708">
    <property type="entry name" value="TENASCIN"/>
    <property type="match status" value="1"/>
</dbReference>
<reference evidence="3" key="1">
    <citation type="submission" date="2017-02" db="UniProtKB">
        <authorList>
            <consortium name="WormBaseParasite"/>
        </authorList>
    </citation>
    <scope>IDENTIFICATION</scope>
</reference>
<name>A0A0N4XMV0_NIPBR</name>
<dbReference type="WBParaSite" id="NBR_0000385201-mRNA-1">
    <property type="protein sequence ID" value="NBR_0000385201-mRNA-1"/>
    <property type="gene ID" value="NBR_0000385201"/>
</dbReference>
<dbReference type="InterPro" id="IPR013783">
    <property type="entry name" value="Ig-like_fold"/>
</dbReference>